<evidence type="ECO:0000313" key="2">
    <source>
        <dbReference type="Proteomes" id="UP000806542"/>
    </source>
</evidence>
<dbReference type="InterPro" id="IPR012504">
    <property type="entry name" value="Spore_YabP"/>
</dbReference>
<dbReference type="InterPro" id="IPR038705">
    <property type="entry name" value="YabP_sf"/>
</dbReference>
<reference evidence="1" key="1">
    <citation type="submission" date="2020-10" db="EMBL/GenBank/DDBJ databases">
        <title>ChiBAC.</title>
        <authorList>
            <person name="Zenner C."/>
            <person name="Hitch T.C.A."/>
            <person name="Clavel T."/>
        </authorList>
    </citation>
    <scope>NUCLEOTIDE SEQUENCE</scope>
    <source>
        <strain evidence="1">DSM 107454</strain>
    </source>
</reference>
<dbReference type="RefSeq" id="WP_226392804.1">
    <property type="nucleotide sequence ID" value="NZ_JADCKB010000013.1"/>
</dbReference>
<dbReference type="Pfam" id="PF07873">
    <property type="entry name" value="YabP"/>
    <property type="match status" value="1"/>
</dbReference>
<dbReference type="GO" id="GO:0030435">
    <property type="term" value="P:sporulation resulting in formation of a cellular spore"/>
    <property type="evidence" value="ECO:0007669"/>
    <property type="project" value="InterPro"/>
</dbReference>
<dbReference type="PIRSF" id="PIRSF011576">
    <property type="entry name" value="YabP"/>
    <property type="match status" value="1"/>
</dbReference>
<organism evidence="1 2">
    <name type="scientific">Ructibacterium gallinarum</name>
    <dbReference type="NCBI Taxonomy" id="2779355"/>
    <lineage>
        <taxon>Bacteria</taxon>
        <taxon>Bacillati</taxon>
        <taxon>Bacillota</taxon>
        <taxon>Clostridia</taxon>
        <taxon>Eubacteriales</taxon>
        <taxon>Oscillospiraceae</taxon>
        <taxon>Ructibacterium</taxon>
    </lineage>
</organism>
<dbReference type="InterPro" id="IPR022476">
    <property type="entry name" value="Spore_YabP/YqfC"/>
</dbReference>
<name>A0A9D5M085_9FIRM</name>
<dbReference type="Gene3D" id="2.60.40.2000">
    <property type="match status" value="1"/>
</dbReference>
<accession>A0A9D5M085</accession>
<evidence type="ECO:0000313" key="1">
    <source>
        <dbReference type="EMBL" id="MBE5040252.1"/>
    </source>
</evidence>
<dbReference type="Proteomes" id="UP000806542">
    <property type="component" value="Unassembled WGS sequence"/>
</dbReference>
<proteinExistence type="predicted"/>
<keyword evidence="2" id="KW-1185">Reference proteome</keyword>
<protein>
    <submittedName>
        <fullName evidence="1">Sporulation protein YabP</fullName>
    </submittedName>
</protein>
<gene>
    <name evidence="1" type="primary">yabP</name>
    <name evidence="1" type="ORF">INF28_07230</name>
</gene>
<dbReference type="AlphaFoldDB" id="A0A9D5M085"/>
<dbReference type="EMBL" id="JADCKB010000013">
    <property type="protein sequence ID" value="MBE5040252.1"/>
    <property type="molecule type" value="Genomic_DNA"/>
</dbReference>
<comment type="caution">
    <text evidence="1">The sequence shown here is derived from an EMBL/GenBank/DDBJ whole genome shotgun (WGS) entry which is preliminary data.</text>
</comment>
<sequence>MEEEKRHFITMENREKLTITEVEDVESFDEEKVVVYTSMGTMTVIGSEFRIHKLNVEDGQLVIEGEIDEIKYSQTRETSNQGGFFSRLFQ</sequence>
<dbReference type="NCBIfam" id="TIGR02892">
    <property type="entry name" value="spore_yabP"/>
    <property type="match status" value="1"/>
</dbReference>